<gene>
    <name evidence="1" type="ORF">GSY69_02855</name>
</gene>
<sequence length="243" mass="24088">MVRIIAVRHGQTGANVAGVLAGRLPGVELTAAGRADVLALGRRFPVSSAAILAHSTVERCAVTSGLLLESVSAAQVRAEPAFDEVDYGAWSGRTLAELGALDEWRLVARQPSRVVFPGGEALAVAAARARAGVAALAAELRDLRAGDESGANGAPNGSGGGGGAGGAVGIVVSHGDIIKAILADALGMDLDDFQRIAVAPGSYSIIDYPDDPSVPHAHPTVAAMSVTASGTAGSAQLGGGDGA</sequence>
<protein>
    <submittedName>
        <fullName evidence="1">Phosphoglycerate mutase</fullName>
    </submittedName>
</protein>
<evidence type="ECO:0000313" key="2">
    <source>
        <dbReference type="Proteomes" id="UP000469215"/>
    </source>
</evidence>
<dbReference type="InterPro" id="IPR013078">
    <property type="entry name" value="His_Pase_superF_clade-1"/>
</dbReference>
<accession>A0A6N9H4T0</accession>
<evidence type="ECO:0000313" key="1">
    <source>
        <dbReference type="EMBL" id="MYM18945.1"/>
    </source>
</evidence>
<dbReference type="Pfam" id="PF00300">
    <property type="entry name" value="His_Phos_1"/>
    <property type="match status" value="2"/>
</dbReference>
<proteinExistence type="predicted"/>
<dbReference type="SUPFAM" id="SSF53254">
    <property type="entry name" value="Phosphoglycerate mutase-like"/>
    <property type="match status" value="1"/>
</dbReference>
<comment type="caution">
    <text evidence="1">The sequence shown here is derived from an EMBL/GenBank/DDBJ whole genome shotgun (WGS) entry which is preliminary data.</text>
</comment>
<dbReference type="RefSeq" id="WP_160952380.1">
    <property type="nucleotide sequence ID" value="NZ_WWEQ01000007.1"/>
</dbReference>
<dbReference type="SMART" id="SM00855">
    <property type="entry name" value="PGAM"/>
    <property type="match status" value="1"/>
</dbReference>
<organism evidence="1 2">
    <name type="scientific">Brevibacterium rongguiense</name>
    <dbReference type="NCBI Taxonomy" id="2695267"/>
    <lineage>
        <taxon>Bacteria</taxon>
        <taxon>Bacillati</taxon>
        <taxon>Actinomycetota</taxon>
        <taxon>Actinomycetes</taxon>
        <taxon>Micrococcales</taxon>
        <taxon>Brevibacteriaceae</taxon>
        <taxon>Brevibacterium</taxon>
    </lineage>
</organism>
<dbReference type="InterPro" id="IPR029033">
    <property type="entry name" value="His_PPase_superfam"/>
</dbReference>
<dbReference type="CDD" id="cd07067">
    <property type="entry name" value="HP_PGM_like"/>
    <property type="match status" value="1"/>
</dbReference>
<keyword evidence="2" id="KW-1185">Reference proteome</keyword>
<dbReference type="Gene3D" id="3.40.50.1240">
    <property type="entry name" value="Phosphoglycerate mutase-like"/>
    <property type="match status" value="1"/>
</dbReference>
<dbReference type="EMBL" id="WWEQ01000007">
    <property type="protein sequence ID" value="MYM18945.1"/>
    <property type="molecule type" value="Genomic_DNA"/>
</dbReference>
<reference evidence="1 2" key="1">
    <citation type="submission" date="2020-01" db="EMBL/GenBank/DDBJ databases">
        <authorList>
            <person name="Deng T."/>
        </authorList>
    </citation>
    <scope>NUCLEOTIDE SEQUENCE [LARGE SCALE GENOMIC DNA]</scope>
    <source>
        <strain evidence="1 2">5221</strain>
    </source>
</reference>
<dbReference type="Proteomes" id="UP000469215">
    <property type="component" value="Unassembled WGS sequence"/>
</dbReference>
<dbReference type="AlphaFoldDB" id="A0A6N9H4T0"/>
<name>A0A6N9H4T0_9MICO</name>